<keyword evidence="2" id="KW-1185">Reference proteome</keyword>
<dbReference type="AlphaFoldDB" id="A0A2P4SF85"/>
<dbReference type="EMBL" id="PPHD01054948">
    <property type="protein sequence ID" value="POI22780.1"/>
    <property type="molecule type" value="Genomic_DNA"/>
</dbReference>
<sequence length="37" mass="4505">MFWHCLFSNKKIPAFHQKMRPNIHPSSMLCVLRHLQQ</sequence>
<dbReference type="Proteomes" id="UP000237246">
    <property type="component" value="Unassembled WGS sequence"/>
</dbReference>
<protein>
    <submittedName>
        <fullName evidence="1">Uncharacterized protein</fullName>
    </submittedName>
</protein>
<proteinExistence type="predicted"/>
<comment type="caution">
    <text evidence="1">The sequence shown here is derived from an EMBL/GenBank/DDBJ whole genome shotgun (WGS) entry which is preliminary data.</text>
</comment>
<evidence type="ECO:0000313" key="2">
    <source>
        <dbReference type="Proteomes" id="UP000237246"/>
    </source>
</evidence>
<name>A0A2P4SF85_BAMTH</name>
<reference evidence="1 2" key="1">
    <citation type="submission" date="2018-01" db="EMBL/GenBank/DDBJ databases">
        <title>Comparison of the Chinese Bamboo Partridge and Red Junglefowl genome sequences highlights the importance of demography in genome evolution.</title>
        <authorList>
            <person name="Tiley G.P."/>
            <person name="Kimball R.T."/>
            <person name="Braun E.L."/>
            <person name="Burleigh J.G."/>
        </authorList>
    </citation>
    <scope>NUCLEOTIDE SEQUENCE [LARGE SCALE GENOMIC DNA]</scope>
    <source>
        <strain evidence="1">RTK389</strain>
        <tissue evidence="1">Blood</tissue>
    </source>
</reference>
<evidence type="ECO:0000313" key="1">
    <source>
        <dbReference type="EMBL" id="POI22780.1"/>
    </source>
</evidence>
<organism evidence="1 2">
    <name type="scientific">Bambusicola thoracicus</name>
    <name type="common">Chinese bamboo-partridge</name>
    <name type="synonym">Perdix thoracica</name>
    <dbReference type="NCBI Taxonomy" id="9083"/>
    <lineage>
        <taxon>Eukaryota</taxon>
        <taxon>Metazoa</taxon>
        <taxon>Chordata</taxon>
        <taxon>Craniata</taxon>
        <taxon>Vertebrata</taxon>
        <taxon>Euteleostomi</taxon>
        <taxon>Archelosauria</taxon>
        <taxon>Archosauria</taxon>
        <taxon>Dinosauria</taxon>
        <taxon>Saurischia</taxon>
        <taxon>Theropoda</taxon>
        <taxon>Coelurosauria</taxon>
        <taxon>Aves</taxon>
        <taxon>Neognathae</taxon>
        <taxon>Galloanserae</taxon>
        <taxon>Galliformes</taxon>
        <taxon>Phasianidae</taxon>
        <taxon>Perdicinae</taxon>
        <taxon>Bambusicola</taxon>
    </lineage>
</organism>
<gene>
    <name evidence="1" type="ORF">CIB84_013472</name>
</gene>
<accession>A0A2P4SF85</accession>